<dbReference type="GO" id="GO:0005789">
    <property type="term" value="C:endoplasmic reticulum membrane"/>
    <property type="evidence" value="ECO:0007669"/>
    <property type="project" value="TreeGrafter"/>
</dbReference>
<dbReference type="PANTHER" id="PTHR11247:SF1">
    <property type="entry name" value="DOLICHYLDIPHOSPHATASE 1"/>
    <property type="match status" value="1"/>
</dbReference>
<dbReference type="PANTHER" id="PTHR11247">
    <property type="entry name" value="PALMITOYL-PROTEIN THIOESTERASE/DOLICHYLDIPHOSPHATASE 1"/>
    <property type="match status" value="1"/>
</dbReference>
<dbReference type="Pfam" id="PF02089">
    <property type="entry name" value="Palm_thioest"/>
    <property type="match status" value="1"/>
</dbReference>
<dbReference type="GO" id="GO:0006487">
    <property type="term" value="P:protein N-linked glycosylation"/>
    <property type="evidence" value="ECO:0007669"/>
    <property type="project" value="TreeGrafter"/>
</dbReference>
<evidence type="ECO:0000256" key="3">
    <source>
        <dbReference type="ARBA" id="ARBA00022801"/>
    </source>
</evidence>
<keyword evidence="5 6" id="KW-0472">Membrane</keyword>
<dbReference type="eggNOG" id="KOG2541">
    <property type="taxonomic scope" value="Eukaryota"/>
</dbReference>
<evidence type="ECO:0000256" key="4">
    <source>
        <dbReference type="ARBA" id="ARBA00022989"/>
    </source>
</evidence>
<evidence type="ECO:0000313" key="9">
    <source>
        <dbReference type="EMBL" id="EPX75144.1"/>
    </source>
</evidence>
<feature type="signal peptide" evidence="7">
    <location>
        <begin position="1"/>
        <end position="24"/>
    </location>
</feature>
<dbReference type="GeneID" id="25033948"/>
<dbReference type="GO" id="GO:0047874">
    <property type="term" value="F:dolichyldiphosphatase activity"/>
    <property type="evidence" value="ECO:0007669"/>
    <property type="project" value="TreeGrafter"/>
</dbReference>
<accession>S9RMJ4</accession>
<dbReference type="CDD" id="cd03382">
    <property type="entry name" value="PAP2_dolichyldiphosphatase"/>
    <property type="match status" value="1"/>
</dbReference>
<dbReference type="InterPro" id="IPR036938">
    <property type="entry name" value="PAP2/HPO_sf"/>
</dbReference>
<evidence type="ECO:0000313" key="10">
    <source>
        <dbReference type="Proteomes" id="UP000016088"/>
    </source>
</evidence>
<dbReference type="HOGENOM" id="CLU_439507_0_0_1"/>
<evidence type="ECO:0000256" key="6">
    <source>
        <dbReference type="SAM" id="Phobius"/>
    </source>
</evidence>
<keyword evidence="10" id="KW-1185">Reference proteome</keyword>
<evidence type="ECO:0000256" key="5">
    <source>
        <dbReference type="ARBA" id="ARBA00023136"/>
    </source>
</evidence>
<dbReference type="GO" id="GO:0008610">
    <property type="term" value="P:lipid biosynthetic process"/>
    <property type="evidence" value="ECO:0007669"/>
    <property type="project" value="TreeGrafter"/>
</dbReference>
<dbReference type="InterPro" id="IPR039667">
    <property type="entry name" value="Dolichyldiphosphatase_PAP2"/>
</dbReference>
<dbReference type="SUPFAM" id="SSF53474">
    <property type="entry name" value="alpha/beta-Hydrolases"/>
    <property type="match status" value="1"/>
</dbReference>
<evidence type="ECO:0000259" key="8">
    <source>
        <dbReference type="SMART" id="SM00014"/>
    </source>
</evidence>
<dbReference type="SUPFAM" id="SSF48317">
    <property type="entry name" value="Acid phosphatase/Vanadium-dependent haloperoxidase"/>
    <property type="match status" value="1"/>
</dbReference>
<dbReference type="Gene3D" id="3.40.50.1820">
    <property type="entry name" value="alpha/beta hydrolase"/>
    <property type="match status" value="1"/>
</dbReference>
<protein>
    <submittedName>
        <fullName evidence="9">Palmitoyl protein thioesterase-dolichol pyrophosphate phosphatase fusion 1</fullName>
    </submittedName>
</protein>
<dbReference type="RefSeq" id="XP_013017872.1">
    <property type="nucleotide sequence ID" value="XM_013162418.1"/>
</dbReference>
<evidence type="ECO:0000256" key="1">
    <source>
        <dbReference type="ARBA" id="ARBA00004141"/>
    </source>
</evidence>
<dbReference type="SMART" id="SM00014">
    <property type="entry name" value="acidPPc"/>
    <property type="match status" value="1"/>
</dbReference>
<dbReference type="eggNOG" id="KOG3146">
    <property type="taxonomic scope" value="Eukaryota"/>
</dbReference>
<feature type="transmembrane region" description="Helical" evidence="6">
    <location>
        <begin position="544"/>
        <end position="564"/>
    </location>
</feature>
<feature type="domain" description="Phosphatidic acid phosphatase type 2/haloperoxidase" evidence="8">
    <location>
        <begin position="453"/>
        <end position="562"/>
    </location>
</feature>
<dbReference type="AlphaFoldDB" id="S9RMJ4"/>
<dbReference type="OrthoDB" id="10263094at2759"/>
<dbReference type="OMA" id="MQFGGQV"/>
<dbReference type="Gene3D" id="1.20.144.10">
    <property type="entry name" value="Phosphatidic acid phosphatase type 2/haloperoxidase"/>
    <property type="match status" value="1"/>
</dbReference>
<evidence type="ECO:0000256" key="2">
    <source>
        <dbReference type="ARBA" id="ARBA00022692"/>
    </source>
</evidence>
<dbReference type="EMBL" id="KE503206">
    <property type="protein sequence ID" value="EPX75144.1"/>
    <property type="molecule type" value="Genomic_DNA"/>
</dbReference>
<comment type="subcellular location">
    <subcellularLocation>
        <location evidence="1">Membrane</location>
        <topology evidence="1">Multi-pass membrane protein</topology>
    </subcellularLocation>
</comment>
<dbReference type="InterPro" id="IPR000326">
    <property type="entry name" value="PAP2/HPO"/>
</dbReference>
<name>S9RMJ4_SCHOY</name>
<reference evidence="9 10" key="1">
    <citation type="journal article" date="2011" name="Science">
        <title>Comparative functional genomics of the fission yeasts.</title>
        <authorList>
            <person name="Rhind N."/>
            <person name="Chen Z."/>
            <person name="Yassour M."/>
            <person name="Thompson D.A."/>
            <person name="Haas B.J."/>
            <person name="Habib N."/>
            <person name="Wapinski I."/>
            <person name="Roy S."/>
            <person name="Lin M.F."/>
            <person name="Heiman D.I."/>
            <person name="Young S.K."/>
            <person name="Furuya K."/>
            <person name="Guo Y."/>
            <person name="Pidoux A."/>
            <person name="Chen H.M."/>
            <person name="Robbertse B."/>
            <person name="Goldberg J.M."/>
            <person name="Aoki K."/>
            <person name="Bayne E.H."/>
            <person name="Berlin A.M."/>
            <person name="Desjardins C.A."/>
            <person name="Dobbs E."/>
            <person name="Dukaj L."/>
            <person name="Fan L."/>
            <person name="FitzGerald M.G."/>
            <person name="French C."/>
            <person name="Gujja S."/>
            <person name="Hansen K."/>
            <person name="Keifenheim D."/>
            <person name="Levin J.Z."/>
            <person name="Mosher R.A."/>
            <person name="Mueller C.A."/>
            <person name="Pfiffner J."/>
            <person name="Priest M."/>
            <person name="Russ C."/>
            <person name="Smialowska A."/>
            <person name="Swoboda P."/>
            <person name="Sykes S.M."/>
            <person name="Vaughn M."/>
            <person name="Vengrova S."/>
            <person name="Yoder R."/>
            <person name="Zeng Q."/>
            <person name="Allshire R."/>
            <person name="Baulcombe D."/>
            <person name="Birren B.W."/>
            <person name="Brown W."/>
            <person name="Ekwall K."/>
            <person name="Kellis M."/>
            <person name="Leatherwood J."/>
            <person name="Levin H."/>
            <person name="Margalit H."/>
            <person name="Martienssen R."/>
            <person name="Nieduszynski C.A."/>
            <person name="Spatafora J.W."/>
            <person name="Friedman N."/>
            <person name="Dalgaard J.Z."/>
            <person name="Baumann P."/>
            <person name="Niki H."/>
            <person name="Regev A."/>
            <person name="Nusbaum C."/>
        </authorList>
    </citation>
    <scope>NUCLEOTIDE SEQUENCE [LARGE SCALE GENOMIC DNA]</scope>
    <source>
        <strain evidence="10">yFS286</strain>
    </source>
</reference>
<dbReference type="InterPro" id="IPR029058">
    <property type="entry name" value="AB_hydrolase_fold"/>
</dbReference>
<keyword evidence="2 6" id="KW-0812">Transmembrane</keyword>
<dbReference type="VEuPathDB" id="FungiDB:SOCG_06178"/>
<dbReference type="Pfam" id="PF01569">
    <property type="entry name" value="PAP2"/>
    <property type="match status" value="1"/>
</dbReference>
<keyword evidence="3" id="KW-0378">Hydrolase</keyword>
<feature type="chain" id="PRO_5004555922" evidence="7">
    <location>
        <begin position="25"/>
        <end position="615"/>
    </location>
</feature>
<sequence>MWKNKGFNFVIFIIFSCFFYIVQSSPVLTVEKLKLGDKQQDGNQTPVVIWHGLGDSYDSISLKRIVKRVEEITGASVFVIHIGSTGLGDLKAGYIGNVQEQIDGICTQLSSIEELKDGFHGIGVSQGGLFLRGLHETCEFAKIRTLLSVGSPQNGVFNFPGCSATNFLCQTASKSILALGVWNAWVQTHIVQAQYFRTEKNYDKYLENSQFLARINNEMDHEDMELYKKKMEQLGKLVLITFATDTIIGPVESCAFGWKDEESGAPIPMKEHFGYVNNILGLKTLDEQNKITSLYYPGIHLQLTEKEVDELIRKYLKDATTTSAEQEIETANPKKGDPSLLTPLYSDMLERIQRVSKKLQNARMNKKLRKPDFAGSENASVRYLQDASKSEIDAAPKPFATKVFMTVFSHFFYHVDDFTKSIMELFSLIPQIIGIIYLTVMVTNRELDTFMQFGGQVANEVLNYVIKIIVKHPRPSVVLHGVGYGMPSSHSQFMGYFTAYMIAWVCKYRKEEWSHISSLAKMSLYCGLSLCVCSSRYLLSYHSISQVIVGFAAGFVFGYVWCWFTGQLRLTGITEWLLKFPIIEWVYIKDTLIHNKDNHKQEWLASRRQKIQKRL</sequence>
<keyword evidence="4 6" id="KW-1133">Transmembrane helix</keyword>
<proteinExistence type="predicted"/>
<dbReference type="Proteomes" id="UP000016088">
    <property type="component" value="Unassembled WGS sequence"/>
</dbReference>
<dbReference type="PROSITE" id="PS51257">
    <property type="entry name" value="PROKAR_LIPOPROTEIN"/>
    <property type="match status" value="1"/>
</dbReference>
<gene>
    <name evidence="9" type="ORF">SOCG_06178</name>
</gene>
<keyword evidence="7" id="KW-0732">Signal</keyword>
<organism evidence="9 10">
    <name type="scientific">Schizosaccharomyces octosporus (strain yFS286)</name>
    <name type="common">Fission yeast</name>
    <name type="synonym">Octosporomyces octosporus</name>
    <dbReference type="NCBI Taxonomy" id="483514"/>
    <lineage>
        <taxon>Eukaryota</taxon>
        <taxon>Fungi</taxon>
        <taxon>Dikarya</taxon>
        <taxon>Ascomycota</taxon>
        <taxon>Taphrinomycotina</taxon>
        <taxon>Schizosaccharomycetes</taxon>
        <taxon>Schizosaccharomycetales</taxon>
        <taxon>Schizosaccharomycetaceae</taxon>
        <taxon>Schizosaccharomyces</taxon>
    </lineage>
</organism>
<evidence type="ECO:0000256" key="7">
    <source>
        <dbReference type="SAM" id="SignalP"/>
    </source>
</evidence>